<evidence type="ECO:0000256" key="3">
    <source>
        <dbReference type="ARBA" id="ARBA00022448"/>
    </source>
</evidence>
<dbReference type="PROSITE" id="PS50850">
    <property type="entry name" value="MFS"/>
    <property type="match status" value="1"/>
</dbReference>
<evidence type="ECO:0000256" key="8">
    <source>
        <dbReference type="SAM" id="Phobius"/>
    </source>
</evidence>
<dbReference type="EMBL" id="JADQDO010000002">
    <property type="protein sequence ID" value="MBF9233318.1"/>
    <property type="molecule type" value="Genomic_DNA"/>
</dbReference>
<sequence>MQASPRRLEGGTPAFRRLNLALFAAGFATFAILYCVQPLLPVFSEEFHVSAAVSSLSLSLSTGLLAVAMLVVGSLSEVWGRKPVMVASLFASAVLTILSAAAPTWHALLLTRVAIGVSLSGLPAVAMAYVSEEVDSKSVGLAMGLFIGGNAIGGMSGRLITGILTDLGSWRVAIGAIGTLGLLAAILAWRSLPASAHFTPRRADLMELLRSFADHLRDPGLLCLYAEAFLLMGAFVTLYNYLGYRLMAPPYLLSQSAIGAIFVIYLVGTASSTIAGSLADRLGRPRVLGAMIAVMLSGVAMSLLGHLAAILAGIVAVTFGFFGAHSVASSWVGSRAQSAKAQASALYLFCYYLGSSLIGTLGGVFWASSGWWGIASLVSVLLIAALAVALRLITLSSRMSD</sequence>
<comment type="subcellular location">
    <subcellularLocation>
        <location evidence="1">Cell membrane</location>
        <topology evidence="1">Multi-pass membrane protein</topology>
    </subcellularLocation>
</comment>
<evidence type="ECO:0000256" key="7">
    <source>
        <dbReference type="ARBA" id="ARBA00023136"/>
    </source>
</evidence>
<dbReference type="InterPro" id="IPR020846">
    <property type="entry name" value="MFS_dom"/>
</dbReference>
<evidence type="ECO:0000256" key="2">
    <source>
        <dbReference type="ARBA" id="ARBA00008335"/>
    </source>
</evidence>
<comment type="caution">
    <text evidence="10">The sequence shown here is derived from an EMBL/GenBank/DDBJ whole genome shotgun (WGS) entry which is preliminary data.</text>
</comment>
<dbReference type="InterPro" id="IPR011701">
    <property type="entry name" value="MFS"/>
</dbReference>
<dbReference type="GO" id="GO:0022857">
    <property type="term" value="F:transmembrane transporter activity"/>
    <property type="evidence" value="ECO:0007669"/>
    <property type="project" value="InterPro"/>
</dbReference>
<feature type="transmembrane region" description="Helical" evidence="8">
    <location>
        <begin position="220"/>
        <end position="241"/>
    </location>
</feature>
<evidence type="ECO:0000256" key="1">
    <source>
        <dbReference type="ARBA" id="ARBA00004651"/>
    </source>
</evidence>
<keyword evidence="4" id="KW-1003">Cell membrane</keyword>
<dbReference type="GO" id="GO:0005886">
    <property type="term" value="C:plasma membrane"/>
    <property type="evidence" value="ECO:0007669"/>
    <property type="project" value="UniProtKB-SubCell"/>
</dbReference>
<dbReference type="Proteomes" id="UP000599312">
    <property type="component" value="Unassembled WGS sequence"/>
</dbReference>
<feature type="transmembrane region" description="Helical" evidence="8">
    <location>
        <begin position="20"/>
        <end position="40"/>
    </location>
</feature>
<dbReference type="AlphaFoldDB" id="A0A931FQB9"/>
<organism evidence="10 11">
    <name type="scientific">Microvirga alba</name>
    <dbReference type="NCBI Taxonomy" id="2791025"/>
    <lineage>
        <taxon>Bacteria</taxon>
        <taxon>Pseudomonadati</taxon>
        <taxon>Pseudomonadota</taxon>
        <taxon>Alphaproteobacteria</taxon>
        <taxon>Hyphomicrobiales</taxon>
        <taxon>Methylobacteriaceae</taxon>
        <taxon>Microvirga</taxon>
    </lineage>
</organism>
<dbReference type="CDD" id="cd17324">
    <property type="entry name" value="MFS_NepI_like"/>
    <property type="match status" value="1"/>
</dbReference>
<feature type="transmembrane region" description="Helical" evidence="8">
    <location>
        <begin position="372"/>
        <end position="393"/>
    </location>
</feature>
<dbReference type="InterPro" id="IPR036259">
    <property type="entry name" value="MFS_trans_sf"/>
</dbReference>
<evidence type="ECO:0000259" key="9">
    <source>
        <dbReference type="PROSITE" id="PS50850"/>
    </source>
</evidence>
<dbReference type="PANTHER" id="PTHR43271">
    <property type="entry name" value="BLL2771 PROTEIN"/>
    <property type="match status" value="1"/>
</dbReference>
<dbReference type="PANTHER" id="PTHR43271:SF1">
    <property type="entry name" value="INNER MEMBRANE TRANSPORT PROTEIN YNFM"/>
    <property type="match status" value="1"/>
</dbReference>
<reference evidence="10" key="1">
    <citation type="submission" date="2020-11" db="EMBL/GenBank/DDBJ databases">
        <authorList>
            <person name="Kim M.K."/>
        </authorList>
    </citation>
    <scope>NUCLEOTIDE SEQUENCE</scope>
    <source>
        <strain evidence="10">BT350</strain>
    </source>
</reference>
<feature type="transmembrane region" description="Helical" evidence="8">
    <location>
        <begin position="253"/>
        <end position="275"/>
    </location>
</feature>
<accession>A0A931FQB9</accession>
<dbReference type="SUPFAM" id="SSF103473">
    <property type="entry name" value="MFS general substrate transporter"/>
    <property type="match status" value="1"/>
</dbReference>
<keyword evidence="11" id="KW-1185">Reference proteome</keyword>
<feature type="transmembrane region" description="Helical" evidence="8">
    <location>
        <begin position="345"/>
        <end position="366"/>
    </location>
</feature>
<feature type="transmembrane region" description="Helical" evidence="8">
    <location>
        <begin position="52"/>
        <end position="72"/>
    </location>
</feature>
<proteinExistence type="inferred from homology"/>
<keyword evidence="7 8" id="KW-0472">Membrane</keyword>
<feature type="transmembrane region" description="Helical" evidence="8">
    <location>
        <begin position="84"/>
        <end position="103"/>
    </location>
</feature>
<feature type="transmembrane region" description="Helical" evidence="8">
    <location>
        <begin position="170"/>
        <end position="192"/>
    </location>
</feature>
<name>A0A931FQB9_9HYPH</name>
<feature type="transmembrane region" description="Helical" evidence="8">
    <location>
        <begin position="109"/>
        <end position="130"/>
    </location>
</feature>
<feature type="transmembrane region" description="Helical" evidence="8">
    <location>
        <begin position="142"/>
        <end position="164"/>
    </location>
</feature>
<keyword evidence="6 8" id="KW-1133">Transmembrane helix</keyword>
<feature type="transmembrane region" description="Helical" evidence="8">
    <location>
        <begin position="287"/>
        <end position="304"/>
    </location>
</feature>
<gene>
    <name evidence="10" type="ORF">I2H38_07970</name>
</gene>
<evidence type="ECO:0000256" key="5">
    <source>
        <dbReference type="ARBA" id="ARBA00022692"/>
    </source>
</evidence>
<dbReference type="Gene3D" id="1.20.1250.20">
    <property type="entry name" value="MFS general substrate transporter like domains"/>
    <property type="match status" value="1"/>
</dbReference>
<comment type="similarity">
    <text evidence="2">Belongs to the major facilitator superfamily.</text>
</comment>
<dbReference type="Pfam" id="PF07690">
    <property type="entry name" value="MFS_1"/>
    <property type="match status" value="1"/>
</dbReference>
<keyword evidence="3" id="KW-0813">Transport</keyword>
<evidence type="ECO:0000313" key="10">
    <source>
        <dbReference type="EMBL" id="MBF9233318.1"/>
    </source>
</evidence>
<evidence type="ECO:0000256" key="4">
    <source>
        <dbReference type="ARBA" id="ARBA00022475"/>
    </source>
</evidence>
<evidence type="ECO:0000256" key="6">
    <source>
        <dbReference type="ARBA" id="ARBA00022989"/>
    </source>
</evidence>
<evidence type="ECO:0000313" key="11">
    <source>
        <dbReference type="Proteomes" id="UP000599312"/>
    </source>
</evidence>
<feature type="transmembrane region" description="Helical" evidence="8">
    <location>
        <begin position="310"/>
        <end position="333"/>
    </location>
</feature>
<protein>
    <submittedName>
        <fullName evidence="10">MFS transporter</fullName>
    </submittedName>
</protein>
<feature type="domain" description="Major facilitator superfamily (MFS) profile" evidence="9">
    <location>
        <begin position="14"/>
        <end position="397"/>
    </location>
</feature>
<keyword evidence="5 8" id="KW-0812">Transmembrane</keyword>